<name>A0A7M7PQX6_STRPU</name>
<reference evidence="3" key="1">
    <citation type="submission" date="2015-02" db="EMBL/GenBank/DDBJ databases">
        <title>Genome sequencing for Strongylocentrotus purpuratus.</title>
        <authorList>
            <person name="Murali S."/>
            <person name="Liu Y."/>
            <person name="Vee V."/>
            <person name="English A."/>
            <person name="Wang M."/>
            <person name="Skinner E."/>
            <person name="Han Y."/>
            <person name="Muzny D.M."/>
            <person name="Worley K.C."/>
            <person name="Gibbs R.A."/>
        </authorList>
    </citation>
    <scope>NUCLEOTIDE SEQUENCE</scope>
</reference>
<keyword evidence="3" id="KW-1185">Reference proteome</keyword>
<dbReference type="RefSeq" id="XP_030853135.1">
    <property type="nucleotide sequence ID" value="XM_030997275.1"/>
</dbReference>
<organism evidence="2 3">
    <name type="scientific">Strongylocentrotus purpuratus</name>
    <name type="common">Purple sea urchin</name>
    <dbReference type="NCBI Taxonomy" id="7668"/>
    <lineage>
        <taxon>Eukaryota</taxon>
        <taxon>Metazoa</taxon>
        <taxon>Echinodermata</taxon>
        <taxon>Eleutherozoa</taxon>
        <taxon>Echinozoa</taxon>
        <taxon>Echinoidea</taxon>
        <taxon>Euechinoidea</taxon>
        <taxon>Echinacea</taxon>
        <taxon>Camarodonta</taxon>
        <taxon>Echinidea</taxon>
        <taxon>Strongylocentrotidae</taxon>
        <taxon>Strongylocentrotus</taxon>
    </lineage>
</organism>
<dbReference type="Gene3D" id="3.30.710.10">
    <property type="entry name" value="Potassium Channel Kv1.1, Chain A"/>
    <property type="match status" value="3"/>
</dbReference>
<dbReference type="EnsemblMetazoa" id="XM_030997275">
    <property type="protein sequence ID" value="XP_030853135"/>
    <property type="gene ID" value="LOC752351"/>
</dbReference>
<feature type="domain" description="BTB" evidence="1">
    <location>
        <begin position="520"/>
        <end position="621"/>
    </location>
</feature>
<dbReference type="InterPro" id="IPR011333">
    <property type="entry name" value="SKP1/BTB/POZ_sf"/>
</dbReference>
<reference evidence="2" key="2">
    <citation type="submission" date="2021-01" db="UniProtKB">
        <authorList>
            <consortium name="EnsemblMetazoa"/>
        </authorList>
    </citation>
    <scope>IDENTIFICATION</scope>
</reference>
<dbReference type="InParanoid" id="A0A7M7PQX6"/>
<dbReference type="GO" id="GO:0051260">
    <property type="term" value="P:protein homooligomerization"/>
    <property type="evidence" value="ECO:0007669"/>
    <property type="project" value="InterPro"/>
</dbReference>
<dbReference type="Pfam" id="PF02214">
    <property type="entry name" value="BTB_2"/>
    <property type="match status" value="3"/>
</dbReference>
<dbReference type="GeneID" id="752351"/>
<dbReference type="PANTHER" id="PTHR14499:SF144">
    <property type="entry name" value="POTASSIUM CHANNEL TETRAMERISATION-TYPE BTB DOMAIN-CONTAINING PROTEIN"/>
    <property type="match status" value="1"/>
</dbReference>
<dbReference type="Proteomes" id="UP000007110">
    <property type="component" value="Unassembled WGS sequence"/>
</dbReference>
<dbReference type="CDD" id="cd18365">
    <property type="entry name" value="BTB_POZ_KCTD6_like"/>
    <property type="match status" value="3"/>
</dbReference>
<evidence type="ECO:0000313" key="3">
    <source>
        <dbReference type="Proteomes" id="UP000007110"/>
    </source>
</evidence>
<dbReference type="InterPro" id="IPR003131">
    <property type="entry name" value="T1-type_BTB"/>
</dbReference>
<dbReference type="InterPro" id="IPR000210">
    <property type="entry name" value="BTB/POZ_dom"/>
</dbReference>
<dbReference type="PANTHER" id="PTHR14499">
    <property type="entry name" value="POTASSIUM CHANNEL TETRAMERIZATION DOMAIN-CONTAINING"/>
    <property type="match status" value="1"/>
</dbReference>
<feature type="domain" description="BTB" evidence="1">
    <location>
        <begin position="260"/>
        <end position="361"/>
    </location>
</feature>
<dbReference type="OrthoDB" id="2414723at2759"/>
<dbReference type="SUPFAM" id="SSF54695">
    <property type="entry name" value="POZ domain"/>
    <property type="match status" value="3"/>
</dbReference>
<dbReference type="AlphaFoldDB" id="A0A7M7PQX6"/>
<proteinExistence type="predicted"/>
<sequence length="749" mass="85680">MTDFVSLNVGGTIYTTSRATLTRFPDSMLGSMFRGRLPSTKDDKGNYLIDGDGSLFRYVLNFLRRSILVLPEDFKELDMLVQEADFYQIKELIDAVTQIRNREEEKRAKSEHVKEQELLEVEHINGKYWTIYGSSEILQKIPVIMEAWDRMGYVSRPSVDPIFGPEEKGFKFSPKSPLNRLQFFRQITQLGFKLVSVSSRGGSGDSVDMWSFTRDLKFGGGMPTCTTPTKAKYIFSLQKGQTIFKAPLQNGALFSRNMTDVVSLNVGGTIYTTSRATLTRFPDSMLGSMFSDRLPSIKDDKGNYLIDGDGSLFRYVLNFLRRKILVLPEDFKEFDMLAQEADYYQIKELIDAVARAKERVKKQEFLEVECSHDSRFPTWEIFCRSEILQKIPVLVKIGFVKRPCITGTEENGFSIPSKPPLNRVNLFMQITQLGFKLVSVSSSGKDAQARVDRWVFTRDRSILVLPEDFKELDMLAQEADYYQIKELIDAVARAKEHAKKQEFLEGTIADGALFSRNMTDFVSLNVGGTIYTTSRATLTRFPDSMLGSMFSDRLPSIKDDKGNYLIDGDGSLFRYVLNFLRRSILVLPEEFKELDMLAQEADYYQIKELIDAVTQIRNREEEKRAKSEHVKEQELLEVEHIDRKYWKIYGSSEILQKIPVVMEAWDRMGYVSRPSVDPIFGSEEKGFKFSPKSPLNRLQFFRQITQLGFNLVSVSSRGGLADSVDMWSFARDLKFVGGRPTCTTPTKAK</sequence>
<dbReference type="SMART" id="SM00225">
    <property type="entry name" value="BTB"/>
    <property type="match status" value="3"/>
</dbReference>
<feature type="domain" description="BTB" evidence="1">
    <location>
        <begin position="3"/>
        <end position="104"/>
    </location>
</feature>
<evidence type="ECO:0000313" key="2">
    <source>
        <dbReference type="EnsemblMetazoa" id="XP_030853135"/>
    </source>
</evidence>
<accession>A0A7M7PQX6</accession>
<dbReference type="OMA" id="MEAWDRM"/>
<dbReference type="KEGG" id="spu:752351"/>
<evidence type="ECO:0000259" key="1">
    <source>
        <dbReference type="SMART" id="SM00225"/>
    </source>
</evidence>
<protein>
    <recommendedName>
        <fullName evidence="1">BTB domain-containing protein</fullName>
    </recommendedName>
</protein>